<evidence type="ECO:0000313" key="2">
    <source>
        <dbReference type="Proteomes" id="UP000566995"/>
    </source>
</evidence>
<sequence>MQRTVHFLISPNACFAERVRKTGSSELIHLAEPTLWSGQEGDVAPMQTAAMDAVVKLLFVEMTKRERQHIDEFQEEFGEIPVSIAFFDLNWTVTRIDLDMTVRDAVEDALLSGSFKAMIPSGNAMVDELLAHFEWNASSRLKG</sequence>
<proteinExistence type="predicted"/>
<dbReference type="AlphaFoldDB" id="A0A7W7KN00"/>
<name>A0A7W7KN00_PSENT</name>
<dbReference type="RefSeq" id="WP_184593599.1">
    <property type="nucleotide sequence ID" value="NZ_JACHLI010000021.1"/>
</dbReference>
<organism evidence="1 2">
    <name type="scientific">Pseudomonas nitroreducens</name>
    <dbReference type="NCBI Taxonomy" id="46680"/>
    <lineage>
        <taxon>Bacteria</taxon>
        <taxon>Pseudomonadati</taxon>
        <taxon>Pseudomonadota</taxon>
        <taxon>Gammaproteobacteria</taxon>
        <taxon>Pseudomonadales</taxon>
        <taxon>Pseudomonadaceae</taxon>
        <taxon>Pseudomonas</taxon>
    </lineage>
</organism>
<gene>
    <name evidence="1" type="ORF">HNP46_004667</name>
</gene>
<reference evidence="1 2" key="1">
    <citation type="submission" date="2020-08" db="EMBL/GenBank/DDBJ databases">
        <title>Functional genomics of gut bacteria from endangered species of beetles.</title>
        <authorList>
            <person name="Carlos-Shanley C."/>
        </authorList>
    </citation>
    <scope>NUCLEOTIDE SEQUENCE [LARGE SCALE GENOMIC DNA]</scope>
    <source>
        <strain evidence="1 2">S00179</strain>
    </source>
</reference>
<evidence type="ECO:0000313" key="1">
    <source>
        <dbReference type="EMBL" id="MBB4865766.1"/>
    </source>
</evidence>
<comment type="caution">
    <text evidence="1">The sequence shown here is derived from an EMBL/GenBank/DDBJ whole genome shotgun (WGS) entry which is preliminary data.</text>
</comment>
<protein>
    <submittedName>
        <fullName evidence="1">Uncharacterized protein</fullName>
    </submittedName>
</protein>
<accession>A0A7W7KN00</accession>
<dbReference type="Proteomes" id="UP000566995">
    <property type="component" value="Unassembled WGS sequence"/>
</dbReference>
<dbReference type="EMBL" id="JACHLI010000021">
    <property type="protein sequence ID" value="MBB4865766.1"/>
    <property type="molecule type" value="Genomic_DNA"/>
</dbReference>